<comment type="similarity">
    <text evidence="3">Belongs to the DHNA family.</text>
</comment>
<dbReference type="InterPro" id="IPR006156">
    <property type="entry name" value="Dihydroneopterin_aldolase"/>
</dbReference>
<name>A0A381ZJC1_9ZZZZ</name>
<evidence type="ECO:0000256" key="7">
    <source>
        <dbReference type="ARBA" id="ARBA00032903"/>
    </source>
</evidence>
<proteinExistence type="inferred from homology"/>
<comment type="pathway">
    <text evidence="2">Cofactor biosynthesis; tetrahydrofolate biosynthesis; 2-amino-4-hydroxy-6-hydroxymethyl-7,8-dihydropteridine diphosphate from 7,8-dihydroneopterin triphosphate: step 3/4.</text>
</comment>
<evidence type="ECO:0000256" key="4">
    <source>
        <dbReference type="ARBA" id="ARBA00013043"/>
    </source>
</evidence>
<keyword evidence="5" id="KW-0289">Folate biosynthesis</keyword>
<dbReference type="GO" id="GO:0005737">
    <property type="term" value="C:cytoplasm"/>
    <property type="evidence" value="ECO:0007669"/>
    <property type="project" value="TreeGrafter"/>
</dbReference>
<feature type="domain" description="Dihydroneopterin aldolase/epimerase" evidence="8">
    <location>
        <begin position="24"/>
        <end position="134"/>
    </location>
</feature>
<dbReference type="SMART" id="SM00905">
    <property type="entry name" value="FolB"/>
    <property type="match status" value="1"/>
</dbReference>
<evidence type="ECO:0000313" key="9">
    <source>
        <dbReference type="EMBL" id="SVA88847.1"/>
    </source>
</evidence>
<comment type="catalytic activity">
    <reaction evidence="1">
        <text>7,8-dihydroneopterin = 6-hydroxymethyl-7,8-dihydropterin + glycolaldehyde</text>
        <dbReference type="Rhea" id="RHEA:10540"/>
        <dbReference type="ChEBI" id="CHEBI:17001"/>
        <dbReference type="ChEBI" id="CHEBI:17071"/>
        <dbReference type="ChEBI" id="CHEBI:44841"/>
        <dbReference type="EC" id="4.1.2.25"/>
    </reaction>
</comment>
<evidence type="ECO:0000256" key="5">
    <source>
        <dbReference type="ARBA" id="ARBA00022909"/>
    </source>
</evidence>
<dbReference type="EC" id="4.1.2.25" evidence="4"/>
<gene>
    <name evidence="9" type="ORF">METZ01_LOCUS141701</name>
</gene>
<dbReference type="PANTHER" id="PTHR42844:SF1">
    <property type="entry name" value="DIHYDRONEOPTERIN ALDOLASE 1-RELATED"/>
    <property type="match status" value="1"/>
</dbReference>
<accession>A0A381ZJC1</accession>
<keyword evidence="6" id="KW-0456">Lyase</keyword>
<protein>
    <recommendedName>
        <fullName evidence="4">dihydroneopterin aldolase</fullName>
        <ecNumber evidence="4">4.1.2.25</ecNumber>
    </recommendedName>
    <alternativeName>
        <fullName evidence="7">7,8-dihydroneopterin aldolase</fullName>
    </alternativeName>
</protein>
<dbReference type="Gene3D" id="3.30.1130.10">
    <property type="match status" value="1"/>
</dbReference>
<sequence length="141" mass="16797">MKKNNLKIVKIDKNKGLFNYEKKILINELILNLKLGYYDFEKEKKQKVKFTLEVNYEDKKPSNDKDLKSIVNYAKIVKLIKKLVKNKHYNFLETLAEDVFDELFKDKRIDKITLQIEKLEIMKDCSSVGIQISKKRSHDKL</sequence>
<dbReference type="GO" id="GO:0004150">
    <property type="term" value="F:dihydroneopterin aldolase activity"/>
    <property type="evidence" value="ECO:0007669"/>
    <property type="project" value="UniProtKB-EC"/>
</dbReference>
<dbReference type="InterPro" id="IPR043133">
    <property type="entry name" value="GTP-CH-I_C/QueF"/>
</dbReference>
<evidence type="ECO:0000256" key="1">
    <source>
        <dbReference type="ARBA" id="ARBA00001353"/>
    </source>
</evidence>
<dbReference type="PANTHER" id="PTHR42844">
    <property type="entry name" value="DIHYDRONEOPTERIN ALDOLASE 1-RELATED"/>
    <property type="match status" value="1"/>
</dbReference>
<dbReference type="NCBIfam" id="TIGR00526">
    <property type="entry name" value="folB_dom"/>
    <property type="match status" value="1"/>
</dbReference>
<dbReference type="GO" id="GO:0046656">
    <property type="term" value="P:folic acid biosynthetic process"/>
    <property type="evidence" value="ECO:0007669"/>
    <property type="project" value="UniProtKB-KW"/>
</dbReference>
<evidence type="ECO:0000256" key="3">
    <source>
        <dbReference type="ARBA" id="ARBA00005708"/>
    </source>
</evidence>
<reference evidence="9" key="1">
    <citation type="submission" date="2018-05" db="EMBL/GenBank/DDBJ databases">
        <authorList>
            <person name="Lanie J.A."/>
            <person name="Ng W.-L."/>
            <person name="Kazmierczak K.M."/>
            <person name="Andrzejewski T.M."/>
            <person name="Davidsen T.M."/>
            <person name="Wayne K.J."/>
            <person name="Tettelin H."/>
            <person name="Glass J.I."/>
            <person name="Rusch D."/>
            <person name="Podicherti R."/>
            <person name="Tsui H.-C.T."/>
            <person name="Winkler M.E."/>
        </authorList>
    </citation>
    <scope>NUCLEOTIDE SEQUENCE</scope>
</reference>
<evidence type="ECO:0000256" key="6">
    <source>
        <dbReference type="ARBA" id="ARBA00023239"/>
    </source>
</evidence>
<dbReference type="EMBL" id="UINC01021390">
    <property type="protein sequence ID" value="SVA88847.1"/>
    <property type="molecule type" value="Genomic_DNA"/>
</dbReference>
<dbReference type="AlphaFoldDB" id="A0A381ZJC1"/>
<dbReference type="Pfam" id="PF02152">
    <property type="entry name" value="FolB"/>
    <property type="match status" value="1"/>
</dbReference>
<evidence type="ECO:0000256" key="2">
    <source>
        <dbReference type="ARBA" id="ARBA00005013"/>
    </source>
</evidence>
<evidence type="ECO:0000259" key="8">
    <source>
        <dbReference type="SMART" id="SM00905"/>
    </source>
</evidence>
<dbReference type="InterPro" id="IPR006157">
    <property type="entry name" value="FolB_dom"/>
</dbReference>
<organism evidence="9">
    <name type="scientific">marine metagenome</name>
    <dbReference type="NCBI Taxonomy" id="408172"/>
    <lineage>
        <taxon>unclassified sequences</taxon>
        <taxon>metagenomes</taxon>
        <taxon>ecological metagenomes</taxon>
    </lineage>
</organism>
<dbReference type="SUPFAM" id="SSF55620">
    <property type="entry name" value="Tetrahydrobiopterin biosynthesis enzymes-like"/>
    <property type="match status" value="1"/>
</dbReference>